<reference evidence="5 6" key="1">
    <citation type="submission" date="2018-08" db="EMBL/GenBank/DDBJ databases">
        <title>Genome and evolution of the arbuscular mycorrhizal fungus Diversispora epigaea (formerly Glomus versiforme) and its bacterial endosymbionts.</title>
        <authorList>
            <person name="Sun X."/>
            <person name="Fei Z."/>
            <person name="Harrison M."/>
        </authorList>
    </citation>
    <scope>NUCLEOTIDE SEQUENCE [LARGE SCALE GENOMIC DNA]</scope>
    <source>
        <strain evidence="5 6">IT104</strain>
    </source>
</reference>
<gene>
    <name evidence="5" type="ORF">Glove_99g129</name>
</gene>
<protein>
    <recommendedName>
        <fullName evidence="4">Reelin domain-containing protein</fullName>
    </recommendedName>
</protein>
<feature type="transmembrane region" description="Helical" evidence="2">
    <location>
        <begin position="229"/>
        <end position="246"/>
    </location>
</feature>
<feature type="chain" id="PRO_5017255506" description="Reelin domain-containing protein" evidence="3">
    <location>
        <begin position="23"/>
        <end position="248"/>
    </location>
</feature>
<feature type="domain" description="Reelin" evidence="4">
    <location>
        <begin position="54"/>
        <end position="151"/>
    </location>
</feature>
<dbReference type="Gene3D" id="2.60.40.4060">
    <property type="entry name" value="Reeler domain"/>
    <property type="match status" value="1"/>
</dbReference>
<feature type="region of interest" description="Disordered" evidence="1">
    <location>
        <begin position="160"/>
        <end position="226"/>
    </location>
</feature>
<dbReference type="AlphaFoldDB" id="A0A397J4B0"/>
<keyword evidence="3" id="KW-0732">Signal</keyword>
<evidence type="ECO:0000259" key="4">
    <source>
        <dbReference type="Pfam" id="PF02014"/>
    </source>
</evidence>
<evidence type="ECO:0000313" key="5">
    <source>
        <dbReference type="EMBL" id="RHZ83149.1"/>
    </source>
</evidence>
<dbReference type="Proteomes" id="UP000266861">
    <property type="component" value="Unassembled WGS sequence"/>
</dbReference>
<keyword evidence="2" id="KW-0812">Transmembrane</keyword>
<evidence type="ECO:0000256" key="2">
    <source>
        <dbReference type="SAM" id="Phobius"/>
    </source>
</evidence>
<sequence length="248" mass="26156">MIKINIILTVTILLSVISGTLSHSTGSTVCSVDQKTLENVPSKPMGTLNSSLGFDISKDLKYEAGGDSLDIKIEGTEDFNGFLIWALDSDNKNQGTFELPSSNYKFITTCDNVVTHSNPGQKGTSVTVKWSPPKEDAGDITIKVAIVVTFEGFQLLDTTIKSSSSSSPSSSTGSSKPTKSKSTINTNKSITGNISSSIAPTLTSNNSNSSPTTTTSSTQSTSANDNSQLSASPLLLLLILTILIFINF</sequence>
<dbReference type="Pfam" id="PF02014">
    <property type="entry name" value="Reeler"/>
    <property type="match status" value="1"/>
</dbReference>
<evidence type="ECO:0000313" key="6">
    <source>
        <dbReference type="Proteomes" id="UP000266861"/>
    </source>
</evidence>
<dbReference type="EMBL" id="PQFF01000092">
    <property type="protein sequence ID" value="RHZ83149.1"/>
    <property type="molecule type" value="Genomic_DNA"/>
</dbReference>
<name>A0A397J4B0_9GLOM</name>
<organism evidence="5 6">
    <name type="scientific">Diversispora epigaea</name>
    <dbReference type="NCBI Taxonomy" id="1348612"/>
    <lineage>
        <taxon>Eukaryota</taxon>
        <taxon>Fungi</taxon>
        <taxon>Fungi incertae sedis</taxon>
        <taxon>Mucoromycota</taxon>
        <taxon>Glomeromycotina</taxon>
        <taxon>Glomeromycetes</taxon>
        <taxon>Diversisporales</taxon>
        <taxon>Diversisporaceae</taxon>
        <taxon>Diversispora</taxon>
    </lineage>
</organism>
<dbReference type="InterPro" id="IPR002861">
    <property type="entry name" value="Reeler_dom"/>
</dbReference>
<keyword evidence="6" id="KW-1185">Reference proteome</keyword>
<keyword evidence="2" id="KW-0472">Membrane</keyword>
<feature type="signal peptide" evidence="3">
    <location>
        <begin position="1"/>
        <end position="22"/>
    </location>
</feature>
<proteinExistence type="predicted"/>
<dbReference type="InterPro" id="IPR042307">
    <property type="entry name" value="Reeler_sf"/>
</dbReference>
<dbReference type="OrthoDB" id="2404727at2759"/>
<feature type="compositionally biased region" description="Low complexity" evidence="1">
    <location>
        <begin position="201"/>
        <end position="226"/>
    </location>
</feature>
<feature type="compositionally biased region" description="Low complexity" evidence="1">
    <location>
        <begin position="160"/>
        <end position="191"/>
    </location>
</feature>
<evidence type="ECO:0000256" key="3">
    <source>
        <dbReference type="SAM" id="SignalP"/>
    </source>
</evidence>
<dbReference type="CDD" id="cd08544">
    <property type="entry name" value="Reeler"/>
    <property type="match status" value="1"/>
</dbReference>
<evidence type="ECO:0000256" key="1">
    <source>
        <dbReference type="SAM" id="MobiDB-lite"/>
    </source>
</evidence>
<accession>A0A397J4B0</accession>
<keyword evidence="2" id="KW-1133">Transmembrane helix</keyword>
<comment type="caution">
    <text evidence="5">The sequence shown here is derived from an EMBL/GenBank/DDBJ whole genome shotgun (WGS) entry which is preliminary data.</text>
</comment>